<dbReference type="EMBL" id="JAWDGP010005713">
    <property type="protein sequence ID" value="KAK3753378.1"/>
    <property type="molecule type" value="Genomic_DNA"/>
</dbReference>
<comment type="caution">
    <text evidence="1">The sequence shown here is derived from an EMBL/GenBank/DDBJ whole genome shotgun (WGS) entry which is preliminary data.</text>
</comment>
<sequence>MFSDNRLWRGCMFAQSVPRTDSLRHGESNHFCSHSSTARDEGKRMKTTLVPVGHCINILIAFAHSSGLCGAREWSGFRLG</sequence>
<gene>
    <name evidence="1" type="ORF">RRG08_005966</name>
</gene>
<dbReference type="AlphaFoldDB" id="A0AAE0YPL2"/>
<dbReference type="Proteomes" id="UP001283361">
    <property type="component" value="Unassembled WGS sequence"/>
</dbReference>
<keyword evidence="2" id="KW-1185">Reference proteome</keyword>
<evidence type="ECO:0000313" key="2">
    <source>
        <dbReference type="Proteomes" id="UP001283361"/>
    </source>
</evidence>
<accession>A0AAE0YPL2</accession>
<organism evidence="1 2">
    <name type="scientific">Elysia crispata</name>
    <name type="common">lettuce slug</name>
    <dbReference type="NCBI Taxonomy" id="231223"/>
    <lineage>
        <taxon>Eukaryota</taxon>
        <taxon>Metazoa</taxon>
        <taxon>Spiralia</taxon>
        <taxon>Lophotrochozoa</taxon>
        <taxon>Mollusca</taxon>
        <taxon>Gastropoda</taxon>
        <taxon>Heterobranchia</taxon>
        <taxon>Euthyneura</taxon>
        <taxon>Panpulmonata</taxon>
        <taxon>Sacoglossa</taxon>
        <taxon>Placobranchoidea</taxon>
        <taxon>Plakobranchidae</taxon>
        <taxon>Elysia</taxon>
    </lineage>
</organism>
<evidence type="ECO:0000313" key="1">
    <source>
        <dbReference type="EMBL" id="KAK3753378.1"/>
    </source>
</evidence>
<name>A0AAE0YPL2_9GAST</name>
<protein>
    <submittedName>
        <fullName evidence="1">Uncharacterized protein</fullName>
    </submittedName>
</protein>
<reference evidence="1" key="1">
    <citation type="journal article" date="2023" name="G3 (Bethesda)">
        <title>A reference genome for the long-term kleptoplast-retaining sea slug Elysia crispata morphotype clarki.</title>
        <authorList>
            <person name="Eastman K.E."/>
            <person name="Pendleton A.L."/>
            <person name="Shaikh M.A."/>
            <person name="Suttiyut T."/>
            <person name="Ogas R."/>
            <person name="Tomko P."/>
            <person name="Gavelis G."/>
            <person name="Widhalm J.R."/>
            <person name="Wisecaver J.H."/>
        </authorList>
    </citation>
    <scope>NUCLEOTIDE SEQUENCE</scope>
    <source>
        <strain evidence="1">ECLA1</strain>
    </source>
</reference>
<proteinExistence type="predicted"/>